<keyword evidence="3 5" id="KW-1133">Transmembrane helix</keyword>
<dbReference type="GO" id="GO:0016020">
    <property type="term" value="C:membrane"/>
    <property type="evidence" value="ECO:0007669"/>
    <property type="project" value="UniProtKB-SubCell"/>
</dbReference>
<dbReference type="Proteomes" id="UP000294299">
    <property type="component" value="Chromosome NFRAN"/>
</dbReference>
<evidence type="ECO:0000256" key="4">
    <source>
        <dbReference type="ARBA" id="ARBA00023136"/>
    </source>
</evidence>
<feature type="transmembrane region" description="Helical" evidence="5">
    <location>
        <begin position="6"/>
        <end position="22"/>
    </location>
</feature>
<evidence type="ECO:0000313" key="6">
    <source>
        <dbReference type="EMBL" id="VFJ13617.1"/>
    </source>
</evidence>
<evidence type="ECO:0000313" key="7">
    <source>
        <dbReference type="Proteomes" id="UP000294299"/>
    </source>
</evidence>
<feature type="transmembrane region" description="Helical" evidence="5">
    <location>
        <begin position="34"/>
        <end position="53"/>
    </location>
</feature>
<dbReference type="RefSeq" id="WP_134483569.1">
    <property type="nucleotide sequence ID" value="NZ_LR216287.1"/>
</dbReference>
<feature type="transmembrane region" description="Helical" evidence="5">
    <location>
        <begin position="150"/>
        <end position="169"/>
    </location>
</feature>
<name>A0A484IBL6_9ARCH</name>
<keyword evidence="2 5" id="KW-0812">Transmembrane</keyword>
<organism evidence="6 7">
    <name type="scientific">Candidatus Nitrosocosmicus franklandianus</name>
    <dbReference type="NCBI Taxonomy" id="1798806"/>
    <lineage>
        <taxon>Archaea</taxon>
        <taxon>Nitrososphaerota</taxon>
        <taxon>Nitrososphaeria</taxon>
        <taxon>Nitrososphaerales</taxon>
        <taxon>Nitrososphaeraceae</taxon>
        <taxon>Candidatus Nitrosocosmicus</taxon>
    </lineage>
</organism>
<evidence type="ECO:0000256" key="2">
    <source>
        <dbReference type="ARBA" id="ARBA00022692"/>
    </source>
</evidence>
<sequence length="211" mass="24202">MQTIILVSGGIFWILTYIFIISKGYKDKTYGMPLFALCANISWEFIFSFILPHSSPQLYINYLWFGLDVVIVFQFFKYHKKEFPNIQSLKLYAIFVVALASAFSIILTGGMALGDTDGVYAAFGQNLLMSILFVLMFFKREKELRGQSIFIAVFKMLGTGLTSIHFYFFEPVSQSSVVLPVLFISIFAFDLLYTLLILNQYKKNHKSLFSI</sequence>
<dbReference type="KEGG" id="nfn:NFRAN_1295"/>
<feature type="transmembrane region" description="Helical" evidence="5">
    <location>
        <begin position="91"/>
        <end position="113"/>
    </location>
</feature>
<keyword evidence="4 5" id="KW-0472">Membrane</keyword>
<dbReference type="InterPro" id="IPR039020">
    <property type="entry name" value="PaxB-like"/>
</dbReference>
<proteinExistence type="predicted"/>
<feature type="transmembrane region" description="Helical" evidence="5">
    <location>
        <begin position="119"/>
        <end position="138"/>
    </location>
</feature>
<dbReference type="PANTHER" id="PTHR42038:SF2">
    <property type="entry name" value="TERPENE CYCLASE AUSL"/>
    <property type="match status" value="1"/>
</dbReference>
<accession>A0A484IBL6</accession>
<feature type="transmembrane region" description="Helical" evidence="5">
    <location>
        <begin position="59"/>
        <end position="79"/>
    </location>
</feature>
<protein>
    <submittedName>
        <fullName evidence="6">Putative membrane protein</fullName>
    </submittedName>
</protein>
<feature type="transmembrane region" description="Helical" evidence="5">
    <location>
        <begin position="175"/>
        <end position="198"/>
    </location>
</feature>
<dbReference type="GO" id="GO:0016829">
    <property type="term" value="F:lyase activity"/>
    <property type="evidence" value="ECO:0007669"/>
    <property type="project" value="InterPro"/>
</dbReference>
<reference evidence="6 7" key="1">
    <citation type="submission" date="2019-02" db="EMBL/GenBank/DDBJ databases">
        <authorList>
            <person name="Lehtovirta-Morley E L."/>
        </authorList>
    </citation>
    <scope>NUCLEOTIDE SEQUENCE [LARGE SCALE GENOMIC DNA]</scope>
    <source>
        <strain evidence="6">NFRAN1</strain>
    </source>
</reference>
<evidence type="ECO:0000256" key="5">
    <source>
        <dbReference type="SAM" id="Phobius"/>
    </source>
</evidence>
<dbReference type="Pfam" id="PF25129">
    <property type="entry name" value="Pyr4-TMTC"/>
    <property type="match status" value="1"/>
</dbReference>
<dbReference type="GeneID" id="39420672"/>
<dbReference type="AlphaFoldDB" id="A0A484IBL6"/>
<gene>
    <name evidence="6" type="ORF">NFRAN_1295</name>
</gene>
<dbReference type="EMBL" id="LR216287">
    <property type="protein sequence ID" value="VFJ13617.1"/>
    <property type="molecule type" value="Genomic_DNA"/>
</dbReference>
<evidence type="ECO:0000256" key="3">
    <source>
        <dbReference type="ARBA" id="ARBA00022989"/>
    </source>
</evidence>
<keyword evidence="7" id="KW-1185">Reference proteome</keyword>
<dbReference type="OrthoDB" id="11980at2157"/>
<comment type="subcellular location">
    <subcellularLocation>
        <location evidence="1">Membrane</location>
        <topology evidence="1">Multi-pass membrane protein</topology>
    </subcellularLocation>
</comment>
<dbReference type="PANTHER" id="PTHR42038">
    <property type="match status" value="1"/>
</dbReference>
<evidence type="ECO:0000256" key="1">
    <source>
        <dbReference type="ARBA" id="ARBA00004141"/>
    </source>
</evidence>